<dbReference type="Gene3D" id="3.30.70.1710">
    <property type="match status" value="2"/>
</dbReference>
<sequence>MEKGIFFMSHTEFTTTTNEFIGTAAGHTIGMVIPNIDPEVRTLLKIPEQYSSLGILTSRTGAAAQAFSVDEAAKACNVELLIFELPRDTEGYSGHGNLIVLGAYDVSDARRAVEVALTLIDEKAERIYINEVGHMEMHVTANAGPVLHQIFDAPLGKAFGFICAGPAGIAIVAADTAVKSSPVDIVWYGTPSINLSRTNEVIIGVSGDYGAVKKAVDTAYEKASALIEVFGQKPASILHFKPIESTDKTE</sequence>
<name>A0A6N7YDF3_9FIRM</name>
<evidence type="ECO:0000256" key="2">
    <source>
        <dbReference type="ARBA" id="ARBA00024446"/>
    </source>
</evidence>
<dbReference type="InterPro" id="IPR044870">
    <property type="entry name" value="BMC_CP"/>
</dbReference>
<dbReference type="InterPro" id="IPR000249">
    <property type="entry name" value="BMC_dom"/>
</dbReference>
<dbReference type="AlphaFoldDB" id="A0A6N7YDF3"/>
<evidence type="ECO:0000313" key="5">
    <source>
        <dbReference type="Proteomes" id="UP000433359"/>
    </source>
</evidence>
<organism evidence="4 5">
    <name type="scientific">Anaerobutyricum soehngenii</name>
    <dbReference type="NCBI Taxonomy" id="105843"/>
    <lineage>
        <taxon>Bacteria</taxon>
        <taxon>Bacillati</taxon>
        <taxon>Bacillota</taxon>
        <taxon>Clostridia</taxon>
        <taxon>Lachnospirales</taxon>
        <taxon>Lachnospiraceae</taxon>
        <taxon>Anaerobutyricum</taxon>
    </lineage>
</organism>
<proteinExistence type="predicted"/>
<dbReference type="InterPro" id="IPR037233">
    <property type="entry name" value="CcmK-like_sf"/>
</dbReference>
<dbReference type="SMART" id="SM00877">
    <property type="entry name" value="BMC"/>
    <property type="match status" value="2"/>
</dbReference>
<dbReference type="SUPFAM" id="SSF143414">
    <property type="entry name" value="CcmK-like"/>
    <property type="match status" value="2"/>
</dbReference>
<reference evidence="4 5" key="1">
    <citation type="submission" date="2019-08" db="EMBL/GenBank/DDBJ databases">
        <title>In-depth cultivation of the pig gut microbiome towards novel bacterial diversity and tailored functional studies.</title>
        <authorList>
            <person name="Wylensek D."/>
            <person name="Hitch T.C.A."/>
            <person name="Clavel T."/>
        </authorList>
    </citation>
    <scope>NUCLEOTIDE SEQUENCE [LARGE SCALE GENOMIC DNA]</scope>
    <source>
        <strain evidence="4 5">BSM-383-APC-4H</strain>
    </source>
</reference>
<dbReference type="Proteomes" id="UP000433359">
    <property type="component" value="Unassembled WGS sequence"/>
</dbReference>
<comment type="caution">
    <text evidence="4">The sequence shown here is derived from an EMBL/GenBank/DDBJ whole genome shotgun (WGS) entry which is preliminary data.</text>
</comment>
<dbReference type="EMBL" id="VULP01000006">
    <property type="protein sequence ID" value="MSU81715.1"/>
    <property type="molecule type" value="Genomic_DNA"/>
</dbReference>
<protein>
    <submittedName>
        <fullName evidence="4">Propanediol utilization microcompartment protein PduB</fullName>
    </submittedName>
</protein>
<feature type="domain" description="BMC circularly permuted" evidence="3">
    <location>
        <begin position="19"/>
        <end position="130"/>
    </location>
</feature>
<comment type="subcellular location">
    <subcellularLocation>
        <location evidence="1">Bacterial microcompartment</location>
    </subcellularLocation>
</comment>
<keyword evidence="2" id="KW-1283">Bacterial microcompartment</keyword>
<evidence type="ECO:0000259" key="3">
    <source>
        <dbReference type="PROSITE" id="PS51931"/>
    </source>
</evidence>
<dbReference type="NCBIfam" id="NF011944">
    <property type="entry name" value="PRK15415.1"/>
    <property type="match status" value="1"/>
</dbReference>
<dbReference type="PIRSF" id="PIRSF012290">
    <property type="entry name" value="EutL_PduB"/>
    <property type="match status" value="1"/>
</dbReference>
<dbReference type="Pfam" id="PF00936">
    <property type="entry name" value="BMC"/>
    <property type="match status" value="1"/>
</dbReference>
<evidence type="ECO:0000313" key="4">
    <source>
        <dbReference type="EMBL" id="MSU81715.1"/>
    </source>
</evidence>
<dbReference type="GO" id="GO:0031469">
    <property type="term" value="C:bacterial microcompartment"/>
    <property type="evidence" value="ECO:0007669"/>
    <property type="project" value="UniProtKB-SubCell"/>
</dbReference>
<accession>A0A6N7YDF3</accession>
<evidence type="ECO:0000256" key="1">
    <source>
        <dbReference type="ARBA" id="ARBA00024322"/>
    </source>
</evidence>
<dbReference type="InterPro" id="IPR009193">
    <property type="entry name" value="EutL_PduB"/>
</dbReference>
<gene>
    <name evidence="4" type="primary">pduB</name>
    <name evidence="4" type="ORF">FYJ25_04905</name>
</gene>
<dbReference type="PROSITE" id="PS51931">
    <property type="entry name" value="BMC_CP"/>
    <property type="match status" value="1"/>
</dbReference>